<sequence length="128" mass="15030">MRVRSVLYMLTVLYLLVGYNGLKTVTFEQLYNKDLNKVSKIEIRSGSTGELKSITDKTIINKFLVKVKNVKLIPDKDQREMKGYKYRVTLYDSESQTFEFTSTEFNGHYYQPDHDILKVIKTIFNETL</sequence>
<proteinExistence type="predicted"/>
<keyword evidence="2" id="KW-1185">Reference proteome</keyword>
<protein>
    <recommendedName>
        <fullName evidence="3">DUF3139 domain-containing protein</fullName>
    </recommendedName>
</protein>
<name>A0ABS1TKL8_9BACI</name>
<dbReference type="Proteomes" id="UP000623967">
    <property type="component" value="Unassembled WGS sequence"/>
</dbReference>
<evidence type="ECO:0008006" key="3">
    <source>
        <dbReference type="Google" id="ProtNLM"/>
    </source>
</evidence>
<organism evidence="1 2">
    <name type="scientific">Neobacillus paridis</name>
    <dbReference type="NCBI Taxonomy" id="2803862"/>
    <lineage>
        <taxon>Bacteria</taxon>
        <taxon>Bacillati</taxon>
        <taxon>Bacillota</taxon>
        <taxon>Bacilli</taxon>
        <taxon>Bacillales</taxon>
        <taxon>Bacillaceae</taxon>
        <taxon>Neobacillus</taxon>
    </lineage>
</organism>
<dbReference type="RefSeq" id="WP_202651554.1">
    <property type="nucleotide sequence ID" value="NZ_JAESWB010000005.1"/>
</dbReference>
<accession>A0ABS1TKL8</accession>
<evidence type="ECO:0000313" key="2">
    <source>
        <dbReference type="Proteomes" id="UP000623967"/>
    </source>
</evidence>
<reference evidence="1 2" key="1">
    <citation type="submission" date="2021-01" db="EMBL/GenBank/DDBJ databases">
        <title>Genome public.</title>
        <authorList>
            <person name="Liu C."/>
            <person name="Sun Q."/>
        </authorList>
    </citation>
    <scope>NUCLEOTIDE SEQUENCE [LARGE SCALE GENOMIC DNA]</scope>
    <source>
        <strain evidence="1 2">YIM B02564</strain>
    </source>
</reference>
<evidence type="ECO:0000313" key="1">
    <source>
        <dbReference type="EMBL" id="MBL4950831.1"/>
    </source>
</evidence>
<gene>
    <name evidence="1" type="ORF">JK635_01050</name>
</gene>
<comment type="caution">
    <text evidence="1">The sequence shown here is derived from an EMBL/GenBank/DDBJ whole genome shotgun (WGS) entry which is preliminary data.</text>
</comment>
<dbReference type="EMBL" id="JAESWB010000005">
    <property type="protein sequence ID" value="MBL4950831.1"/>
    <property type="molecule type" value="Genomic_DNA"/>
</dbReference>